<dbReference type="EMBL" id="CADCSY010000060">
    <property type="protein sequence ID" value="CAA9233950.1"/>
    <property type="molecule type" value="Genomic_DNA"/>
</dbReference>
<feature type="non-terminal residue" evidence="2">
    <location>
        <position position="94"/>
    </location>
</feature>
<proteinExistence type="predicted"/>
<feature type="compositionally biased region" description="Polar residues" evidence="1">
    <location>
        <begin position="1"/>
        <end position="13"/>
    </location>
</feature>
<organism evidence="2">
    <name type="scientific">uncultured Acidimicrobiales bacterium</name>
    <dbReference type="NCBI Taxonomy" id="310071"/>
    <lineage>
        <taxon>Bacteria</taxon>
        <taxon>Bacillati</taxon>
        <taxon>Actinomycetota</taxon>
        <taxon>Acidimicrobiia</taxon>
        <taxon>Acidimicrobiales</taxon>
        <taxon>environmental samples</taxon>
    </lineage>
</organism>
<evidence type="ECO:0000256" key="1">
    <source>
        <dbReference type="SAM" id="MobiDB-lite"/>
    </source>
</evidence>
<reference evidence="2" key="1">
    <citation type="submission" date="2020-02" db="EMBL/GenBank/DDBJ databases">
        <authorList>
            <person name="Meier V. D."/>
        </authorList>
    </citation>
    <scope>NUCLEOTIDE SEQUENCE</scope>
    <source>
        <strain evidence="2">AVDCRST_MAG20</strain>
    </source>
</reference>
<evidence type="ECO:0000313" key="2">
    <source>
        <dbReference type="EMBL" id="CAA9233950.1"/>
    </source>
</evidence>
<gene>
    <name evidence="2" type="ORF">AVDCRST_MAG20-1372</name>
</gene>
<protein>
    <submittedName>
        <fullName evidence="2">Uncharacterized protein</fullName>
    </submittedName>
</protein>
<name>A0A6J4HVK6_9ACTN</name>
<feature type="non-terminal residue" evidence="2">
    <location>
        <position position="1"/>
    </location>
</feature>
<sequence>WVTALSTRLATTRSRWRGSACTRGPSPPSSSTSLSHWYRASTVATARRRDRISGRRSCSSASSRKSSNSSSTRLRNRRASLTRSSAGLREAGGS</sequence>
<dbReference type="AlphaFoldDB" id="A0A6J4HVK6"/>
<feature type="compositionally biased region" description="Low complexity" evidence="1">
    <location>
        <begin position="55"/>
        <end position="73"/>
    </location>
</feature>
<accession>A0A6J4HVK6</accession>
<feature type="region of interest" description="Disordered" evidence="1">
    <location>
        <begin position="1"/>
        <end position="94"/>
    </location>
</feature>